<evidence type="ECO:0000313" key="2">
    <source>
        <dbReference type="Proteomes" id="UP000272155"/>
    </source>
</evidence>
<keyword evidence="2" id="KW-1185">Reference proteome</keyword>
<organism evidence="1 2">
    <name type="scientific">Vibrio phage VP4B</name>
    <dbReference type="NCBI Taxonomy" id="1262540"/>
    <lineage>
        <taxon>Viruses</taxon>
        <taxon>Duplodnaviria</taxon>
        <taxon>Heunggongvirae</taxon>
        <taxon>Uroviricota</taxon>
        <taxon>Caudoviricetes</taxon>
        <taxon>Chimalliviridae</taxon>
        <taxon>Gorgonvirinae</taxon>
        <taxon>Tidunavirus</taxon>
        <taxon>Tidunavirus VP4B</taxon>
    </lineage>
</organism>
<dbReference type="KEGG" id="vg:40102910"/>
<dbReference type="GeneID" id="40102910"/>
<sequence>MQFQKQRSLNGSTDFLKLRGFDSDMLPVVRAVNRCKELATHQCCSGHPERDPTYRTYHIQMMYTEKALKTLHLIFTALSGEYPHPNMVRLSFVRKRVSLQDRRETSVAVISVDRSLGVRPSALSINQTIIHALTHGAEE</sequence>
<dbReference type="OrthoDB" id="33785at10239"/>
<name>V9M0I2_9CAUD</name>
<dbReference type="Proteomes" id="UP000272155">
    <property type="component" value="Segment"/>
</dbReference>
<reference evidence="1 2" key="1">
    <citation type="submission" date="2012-11" db="EMBL/GenBank/DDBJ databases">
        <title>Complete genome sequence of a novel phiKZ-like Vibrio phage.</title>
        <authorList>
            <person name="Luo Z."/>
            <person name="Yu Y."/>
        </authorList>
    </citation>
    <scope>NUCLEOTIDE SEQUENCE [LARGE SCALE GENOMIC DNA]</scope>
</reference>
<evidence type="ECO:0000313" key="1">
    <source>
        <dbReference type="EMBL" id="AGB07148.1"/>
    </source>
</evidence>
<protein>
    <submittedName>
        <fullName evidence="1">Uncharacterized protein</fullName>
    </submittedName>
</protein>
<dbReference type="EMBL" id="KC131130">
    <property type="protein sequence ID" value="AGB07148.1"/>
    <property type="molecule type" value="Genomic_DNA"/>
</dbReference>
<dbReference type="RefSeq" id="YP_009626010.1">
    <property type="nucleotide sequence ID" value="NC_042136.1"/>
</dbReference>
<proteinExistence type="predicted"/>
<accession>V9M0I2</accession>